<dbReference type="Pfam" id="PF20152">
    <property type="entry name" value="DUF6534"/>
    <property type="match status" value="1"/>
</dbReference>
<sequence length="279" mass="31791">MVSLHLTFGACLNGTIVSLMLYGVTLGQVTKYFRTFKNDRLALKLTVTGSFMLDTFQQFLIIHSMWYYLVTRCNGNPDGFLYANWSYLGQVIPSELIFYIVQCFYILRIWSLSKRKLTWLLFVPATMEIMFSTVYTVQCYKVISFTVLAQNDKEHQILKGLLSAIVTCAIMTDMGIAISMSKLLLEAQKRYLLGTRSLINMIIRYTIATGSLVTFAMIMFLICVMALPGNMVFVGIYFNLGKLYVNSMLAALNGREAMRAQLGNIQVITNLEERSQYTR</sequence>
<feature type="domain" description="DUF6534" evidence="2">
    <location>
        <begin position="170"/>
        <end position="256"/>
    </location>
</feature>
<keyword evidence="1" id="KW-0472">Membrane</keyword>
<accession>A0A165MHY0</accession>
<feature type="transmembrane region" description="Helical" evidence="1">
    <location>
        <begin position="6"/>
        <end position="29"/>
    </location>
</feature>
<proteinExistence type="predicted"/>
<evidence type="ECO:0000256" key="1">
    <source>
        <dbReference type="SAM" id="Phobius"/>
    </source>
</evidence>
<dbReference type="EMBL" id="KV425687">
    <property type="protein sequence ID" value="KZT18353.1"/>
    <property type="molecule type" value="Genomic_DNA"/>
</dbReference>
<keyword evidence="1" id="KW-0812">Transmembrane</keyword>
<feature type="transmembrane region" description="Helical" evidence="1">
    <location>
        <begin position="157"/>
        <end position="181"/>
    </location>
</feature>
<evidence type="ECO:0000313" key="4">
    <source>
        <dbReference type="Proteomes" id="UP000076761"/>
    </source>
</evidence>
<dbReference type="AlphaFoldDB" id="A0A165MHY0"/>
<dbReference type="OrthoDB" id="2535105at2759"/>
<name>A0A165MHY0_9AGAM</name>
<dbReference type="InterPro" id="IPR045339">
    <property type="entry name" value="DUF6534"/>
</dbReference>
<evidence type="ECO:0000259" key="2">
    <source>
        <dbReference type="Pfam" id="PF20152"/>
    </source>
</evidence>
<gene>
    <name evidence="3" type="ORF">NEOLEDRAFT_1173610</name>
</gene>
<protein>
    <recommendedName>
        <fullName evidence="2">DUF6534 domain-containing protein</fullName>
    </recommendedName>
</protein>
<feature type="transmembrane region" description="Helical" evidence="1">
    <location>
        <begin position="202"/>
        <end position="227"/>
    </location>
</feature>
<dbReference type="PANTHER" id="PTHR40465:SF1">
    <property type="entry name" value="DUF6534 DOMAIN-CONTAINING PROTEIN"/>
    <property type="match status" value="1"/>
</dbReference>
<organism evidence="3 4">
    <name type="scientific">Neolentinus lepideus HHB14362 ss-1</name>
    <dbReference type="NCBI Taxonomy" id="1314782"/>
    <lineage>
        <taxon>Eukaryota</taxon>
        <taxon>Fungi</taxon>
        <taxon>Dikarya</taxon>
        <taxon>Basidiomycota</taxon>
        <taxon>Agaricomycotina</taxon>
        <taxon>Agaricomycetes</taxon>
        <taxon>Gloeophyllales</taxon>
        <taxon>Gloeophyllaceae</taxon>
        <taxon>Neolentinus</taxon>
    </lineage>
</organism>
<reference evidence="3 4" key="1">
    <citation type="journal article" date="2016" name="Mol. Biol. Evol.">
        <title>Comparative Genomics of Early-Diverging Mushroom-Forming Fungi Provides Insights into the Origins of Lignocellulose Decay Capabilities.</title>
        <authorList>
            <person name="Nagy L.G."/>
            <person name="Riley R."/>
            <person name="Tritt A."/>
            <person name="Adam C."/>
            <person name="Daum C."/>
            <person name="Floudas D."/>
            <person name="Sun H."/>
            <person name="Yadav J.S."/>
            <person name="Pangilinan J."/>
            <person name="Larsson K.H."/>
            <person name="Matsuura K."/>
            <person name="Barry K."/>
            <person name="Labutti K."/>
            <person name="Kuo R."/>
            <person name="Ohm R.A."/>
            <person name="Bhattacharya S.S."/>
            <person name="Shirouzu T."/>
            <person name="Yoshinaga Y."/>
            <person name="Martin F.M."/>
            <person name="Grigoriev I.V."/>
            <person name="Hibbett D.S."/>
        </authorList>
    </citation>
    <scope>NUCLEOTIDE SEQUENCE [LARGE SCALE GENOMIC DNA]</scope>
    <source>
        <strain evidence="3 4">HHB14362 ss-1</strain>
    </source>
</reference>
<evidence type="ECO:0000313" key="3">
    <source>
        <dbReference type="EMBL" id="KZT18353.1"/>
    </source>
</evidence>
<dbReference type="Proteomes" id="UP000076761">
    <property type="component" value="Unassembled WGS sequence"/>
</dbReference>
<feature type="transmembrane region" description="Helical" evidence="1">
    <location>
        <begin position="87"/>
        <end position="107"/>
    </location>
</feature>
<feature type="transmembrane region" description="Helical" evidence="1">
    <location>
        <begin position="119"/>
        <end position="137"/>
    </location>
</feature>
<keyword evidence="4" id="KW-1185">Reference proteome</keyword>
<keyword evidence="1" id="KW-1133">Transmembrane helix</keyword>
<dbReference type="STRING" id="1314782.A0A165MHY0"/>
<dbReference type="PANTHER" id="PTHR40465">
    <property type="entry name" value="CHROMOSOME 1, WHOLE GENOME SHOTGUN SEQUENCE"/>
    <property type="match status" value="1"/>
</dbReference>
<dbReference type="InParanoid" id="A0A165MHY0"/>
<feature type="transmembrane region" description="Helical" evidence="1">
    <location>
        <begin position="41"/>
        <end position="67"/>
    </location>
</feature>
<feature type="transmembrane region" description="Helical" evidence="1">
    <location>
        <begin position="233"/>
        <end position="252"/>
    </location>
</feature>